<sequence>MNNLSERKILLIICGGISAYKSLELIRSLKKLGAKVKTILTKSAKEFITPLSVASLSQEKVYEDLFSPEDEAEMDHISLSRWADLIVVAPATANTISKLSVGSSEDLASTVILASDKDIFLTPAMNVRMWEHPSTKENLKKLQSFGYKIIGPEIGDMACGEFGEGKMTEPNNIVQEINSYFSELNKNYKLKALVTAGPTNEYIDPVRFITNKSSGKQGHALAKAFAKKGFQTTLISGPTNLEVGSNINLIKVETADEMFKATQDNLPVDVAIFSAAVADFKVKETNNNKIKKQEKLHLELEKNIDVLNYVSKHNSLRPKLVIGFAAETNNIEENAKKKLKEKNCDWIIANDVSNKAIGFDSNFNEVSIYHKDKDMDDERLTIKSKSEISDEIVERVIKKLN</sequence>
<keyword evidence="1 3" id="KW-0210">Decarboxylase</keyword>
<feature type="domain" description="DNA/pantothenate metabolism flavoprotein C-terminal" evidence="6">
    <location>
        <begin position="191"/>
        <end position="398"/>
    </location>
</feature>
<dbReference type="PANTHER" id="PTHR14359:SF6">
    <property type="entry name" value="PHOSPHOPANTOTHENOYLCYSTEINE DECARBOXYLASE"/>
    <property type="match status" value="1"/>
</dbReference>
<comment type="pathway">
    <text evidence="3 4">Cofactor biosynthesis; coenzyme A biosynthesis; CoA from (R)-pantothenate: step 2/5.</text>
</comment>
<dbReference type="SUPFAM" id="SSF52507">
    <property type="entry name" value="Homo-oligomeric flavin-containing Cys decarboxylases, HFCD"/>
    <property type="match status" value="1"/>
</dbReference>
<comment type="similarity">
    <text evidence="3 4">In the N-terminal section; belongs to the HFCD (homo-oligomeric flavin containing Cys decarboxylase) superfamily.</text>
</comment>
<comment type="catalytic activity">
    <reaction evidence="3 4">
        <text>(R)-4'-phosphopantothenate + L-cysteine + CTP = N-[(R)-4-phosphopantothenoyl]-L-cysteine + CMP + diphosphate + H(+)</text>
        <dbReference type="Rhea" id="RHEA:19397"/>
        <dbReference type="ChEBI" id="CHEBI:10986"/>
        <dbReference type="ChEBI" id="CHEBI:15378"/>
        <dbReference type="ChEBI" id="CHEBI:33019"/>
        <dbReference type="ChEBI" id="CHEBI:35235"/>
        <dbReference type="ChEBI" id="CHEBI:37563"/>
        <dbReference type="ChEBI" id="CHEBI:59458"/>
        <dbReference type="ChEBI" id="CHEBI:60377"/>
        <dbReference type="EC" id="6.3.2.5"/>
    </reaction>
</comment>
<evidence type="ECO:0000313" key="8">
    <source>
        <dbReference type="Proteomes" id="UP000501094"/>
    </source>
</evidence>
<comment type="function">
    <text evidence="4">Catalyzes two steps in the biosynthesis of coenzyme A. In the first step cysteine is conjugated to 4'-phosphopantothenate to form 4-phosphopantothenoylcysteine, in the latter compound is decarboxylated to form 4'-phosphopantotheine.</text>
</comment>
<dbReference type="GO" id="GO:0015937">
    <property type="term" value="P:coenzyme A biosynthetic process"/>
    <property type="evidence" value="ECO:0007669"/>
    <property type="project" value="UniProtKB-UniRule"/>
</dbReference>
<dbReference type="EC" id="4.1.1.36" evidence="3"/>
<dbReference type="EMBL" id="CP038852">
    <property type="protein sequence ID" value="QIZ20998.1"/>
    <property type="molecule type" value="Genomic_DNA"/>
</dbReference>
<dbReference type="InterPro" id="IPR005252">
    <property type="entry name" value="CoaBC"/>
</dbReference>
<dbReference type="Pfam" id="PF02441">
    <property type="entry name" value="Flavoprotein"/>
    <property type="match status" value="1"/>
</dbReference>
<dbReference type="Pfam" id="PF04127">
    <property type="entry name" value="DFP"/>
    <property type="match status" value="1"/>
</dbReference>
<feature type="binding site" evidence="3">
    <location>
        <position position="338"/>
    </location>
    <ligand>
        <name>CTP</name>
        <dbReference type="ChEBI" id="CHEBI:37563"/>
    </ligand>
</feature>
<keyword evidence="3" id="KW-0479">Metal-binding</keyword>
<dbReference type="InterPro" id="IPR035929">
    <property type="entry name" value="CoaB-like_sf"/>
</dbReference>
<dbReference type="KEGG" id="peg:E5R92_04290"/>
<comment type="function">
    <text evidence="3">Catalyzes two sequential steps in the biosynthesis of coenzyme A. In the first step cysteine is conjugated to 4'-phosphopantothenate to form 4-phosphopantothenoylcysteine. In the second step the latter compound is decarboxylated to form 4'-phosphopantotheine.</text>
</comment>
<dbReference type="Gene3D" id="3.40.50.10300">
    <property type="entry name" value="CoaB-like"/>
    <property type="match status" value="1"/>
</dbReference>
<feature type="region of interest" description="Phosphopantothenate--cysteine ligase" evidence="3">
    <location>
        <begin position="192"/>
        <end position="401"/>
    </location>
</feature>
<dbReference type="GO" id="GO:0004632">
    <property type="term" value="F:phosphopantothenate--cysteine ligase activity"/>
    <property type="evidence" value="ECO:0007669"/>
    <property type="project" value="UniProtKB-UniRule"/>
</dbReference>
<comment type="cofactor">
    <cofactor evidence="3">
        <name>Mg(2+)</name>
        <dbReference type="ChEBI" id="CHEBI:18420"/>
    </cofactor>
</comment>
<evidence type="ECO:0000256" key="1">
    <source>
        <dbReference type="ARBA" id="ARBA00022793"/>
    </source>
</evidence>
<dbReference type="PANTHER" id="PTHR14359">
    <property type="entry name" value="HOMO-OLIGOMERIC FLAVIN CONTAINING CYS DECARBOXYLASE FAMILY"/>
    <property type="match status" value="1"/>
</dbReference>
<dbReference type="UniPathway" id="UPA00241">
    <property type="reaction ID" value="UER00353"/>
</dbReference>
<evidence type="ECO:0000256" key="4">
    <source>
        <dbReference type="RuleBase" id="RU364078"/>
    </source>
</evidence>
<feature type="region of interest" description="Phosphopantothenoylcysteine decarboxylase" evidence="3">
    <location>
        <begin position="1"/>
        <end position="191"/>
    </location>
</feature>
<keyword evidence="3 4" id="KW-0285">Flavoprotein</keyword>
<dbReference type="GO" id="GO:0046872">
    <property type="term" value="F:metal ion binding"/>
    <property type="evidence" value="ECO:0007669"/>
    <property type="project" value="UniProtKB-KW"/>
</dbReference>
<feature type="binding site" evidence="3">
    <location>
        <position position="289"/>
    </location>
    <ligand>
        <name>CTP</name>
        <dbReference type="ChEBI" id="CHEBI:37563"/>
    </ligand>
</feature>
<dbReference type="GO" id="GO:0010181">
    <property type="term" value="F:FMN binding"/>
    <property type="evidence" value="ECO:0007669"/>
    <property type="project" value="UniProtKB-UniRule"/>
</dbReference>
<dbReference type="GO" id="GO:0004633">
    <property type="term" value="F:phosphopantothenoylcysteine decarboxylase activity"/>
    <property type="evidence" value="ECO:0007669"/>
    <property type="project" value="UniProtKB-UniRule"/>
</dbReference>
<comment type="caution">
    <text evidence="3">Lacks conserved residue(s) required for the propagation of feature annotation.</text>
</comment>
<dbReference type="InterPro" id="IPR007085">
    <property type="entry name" value="DNA/pantothenate-metab_flavo_C"/>
</dbReference>
<dbReference type="InterPro" id="IPR003382">
    <property type="entry name" value="Flavoprotein"/>
</dbReference>
<feature type="domain" description="Flavoprotein" evidence="5">
    <location>
        <begin position="8"/>
        <end position="178"/>
    </location>
</feature>
<dbReference type="GO" id="GO:0071513">
    <property type="term" value="C:phosphopantothenoylcysteine decarboxylase complex"/>
    <property type="evidence" value="ECO:0007669"/>
    <property type="project" value="TreeGrafter"/>
</dbReference>
<evidence type="ECO:0000313" key="7">
    <source>
        <dbReference type="EMBL" id="QIZ20998.1"/>
    </source>
</evidence>
<keyword evidence="3" id="KW-0511">Multifunctional enzyme</keyword>
<evidence type="ECO:0000259" key="6">
    <source>
        <dbReference type="Pfam" id="PF04127"/>
    </source>
</evidence>
<feature type="active site" description="Proton donor" evidence="3">
    <location>
        <position position="159"/>
    </location>
</feature>
<comment type="cofactor">
    <cofactor evidence="3">
        <name>FMN</name>
        <dbReference type="ChEBI" id="CHEBI:58210"/>
    </cofactor>
    <text evidence="3">Binds 1 FMN per subunit.</text>
</comment>
<dbReference type="InterPro" id="IPR036551">
    <property type="entry name" value="Flavin_trans-like"/>
</dbReference>
<dbReference type="SUPFAM" id="SSF102645">
    <property type="entry name" value="CoaB-like"/>
    <property type="match status" value="1"/>
</dbReference>
<name>A0A6H1Q2E5_9PROT</name>
<comment type="similarity">
    <text evidence="3 4">In the C-terminal section; belongs to the PPC synthetase family.</text>
</comment>
<comment type="pathway">
    <text evidence="3 4">Cofactor biosynthesis; coenzyme A biosynthesis; CoA from (R)-pantothenate: step 3/5.</text>
</comment>
<feature type="binding site" evidence="3">
    <location>
        <position position="324"/>
    </location>
    <ligand>
        <name>CTP</name>
        <dbReference type="ChEBI" id="CHEBI:37563"/>
    </ligand>
</feature>
<dbReference type="Proteomes" id="UP000501094">
    <property type="component" value="Chromosome"/>
</dbReference>
<evidence type="ECO:0000256" key="3">
    <source>
        <dbReference type="HAMAP-Rule" id="MF_02225"/>
    </source>
</evidence>
<dbReference type="Gene3D" id="3.40.50.1950">
    <property type="entry name" value="Flavin prenyltransferase-like"/>
    <property type="match status" value="1"/>
</dbReference>
<keyword evidence="2 3" id="KW-0456">Lyase</keyword>
<protein>
    <recommendedName>
        <fullName evidence="3">Coenzyme A biosynthesis bifunctional protein CoaBC</fullName>
    </recommendedName>
    <alternativeName>
        <fullName evidence="3">DNA/pantothenate metabolism flavoprotein</fullName>
    </alternativeName>
    <alternativeName>
        <fullName evidence="3">Phosphopantothenoylcysteine synthetase/decarboxylase</fullName>
        <shortName evidence="3">PPCS-PPCDC</shortName>
    </alternativeName>
    <domain>
        <recommendedName>
            <fullName evidence="3">Phosphopantothenoylcysteine decarboxylase</fullName>
            <shortName evidence="3">PPC decarboxylase</shortName>
            <shortName evidence="3">PPC-DC</shortName>
            <ecNumber evidence="3">4.1.1.36</ecNumber>
        </recommendedName>
        <alternativeName>
            <fullName evidence="3">CoaC</fullName>
        </alternativeName>
    </domain>
    <domain>
        <recommendedName>
            <fullName evidence="3">Phosphopantothenate--cysteine ligase</fullName>
            <ecNumber evidence="3">6.3.2.5</ecNumber>
        </recommendedName>
        <alternativeName>
            <fullName evidence="3">CoaB</fullName>
        </alternativeName>
        <alternativeName>
            <fullName evidence="3">Phosphopantothenoylcysteine synthetase</fullName>
            <shortName evidence="3">PPC synthetase</shortName>
            <shortName evidence="3">PPC-S</shortName>
        </alternativeName>
    </domain>
</protein>
<accession>A0A6H1Q2E5</accession>
<proteinExistence type="inferred from homology"/>
<keyword evidence="3 4" id="KW-0288">FMN</keyword>
<keyword evidence="8" id="KW-1185">Reference proteome</keyword>
<dbReference type="EC" id="6.3.2.5" evidence="3"/>
<feature type="binding site" evidence="3">
    <location>
        <position position="342"/>
    </location>
    <ligand>
        <name>CTP</name>
        <dbReference type="ChEBI" id="CHEBI:37563"/>
    </ligand>
</feature>
<feature type="binding site" evidence="3">
    <location>
        <position position="279"/>
    </location>
    <ligand>
        <name>CTP</name>
        <dbReference type="ChEBI" id="CHEBI:37563"/>
    </ligand>
</feature>
<keyword evidence="3" id="KW-0460">Magnesium</keyword>
<organism evidence="7 8">
    <name type="scientific">Candidatus Pelagibacter giovannonii</name>
    <dbReference type="NCBI Taxonomy" id="2563896"/>
    <lineage>
        <taxon>Bacteria</taxon>
        <taxon>Pseudomonadati</taxon>
        <taxon>Pseudomonadota</taxon>
        <taxon>Alphaproteobacteria</taxon>
        <taxon>Candidatus Pelagibacterales</taxon>
        <taxon>Candidatus Pelagibacteraceae</taxon>
        <taxon>Candidatus Pelagibacter</taxon>
    </lineage>
</organism>
<dbReference type="AlphaFoldDB" id="A0A6H1Q2E5"/>
<dbReference type="RefSeq" id="WP_168606870.1">
    <property type="nucleotide sequence ID" value="NZ_CP038852.1"/>
</dbReference>
<evidence type="ECO:0000256" key="2">
    <source>
        <dbReference type="ARBA" id="ARBA00023239"/>
    </source>
</evidence>
<reference evidence="7 8" key="1">
    <citation type="journal article" date="2020" name="Nat. Microbiol.">
        <title>Lysogenic host-virus interactions in SAR11 marine bacteria.</title>
        <authorList>
            <person name="Morris R.M."/>
            <person name="Cain K.R."/>
            <person name="Hvorecny K.L."/>
            <person name="Kollman J.M."/>
        </authorList>
    </citation>
    <scope>NUCLEOTIDE SEQUENCE [LARGE SCALE GENOMIC DNA]</scope>
    <source>
        <strain evidence="7 8">NP1</strain>
    </source>
</reference>
<gene>
    <name evidence="3 7" type="primary">coaBC</name>
    <name evidence="7" type="ORF">E5R92_04290</name>
</gene>
<dbReference type="NCBIfam" id="TIGR00521">
    <property type="entry name" value="coaBC_dfp"/>
    <property type="match status" value="1"/>
</dbReference>
<evidence type="ECO:0000259" key="5">
    <source>
        <dbReference type="Pfam" id="PF02441"/>
    </source>
</evidence>
<keyword evidence="3 4" id="KW-0436">Ligase</keyword>
<dbReference type="HAMAP" id="MF_02225">
    <property type="entry name" value="CoaBC"/>
    <property type="match status" value="1"/>
</dbReference>
<comment type="catalytic activity">
    <reaction evidence="3 4">
        <text>N-[(R)-4-phosphopantothenoyl]-L-cysteine + H(+) = (R)-4'-phosphopantetheine + CO2</text>
        <dbReference type="Rhea" id="RHEA:16793"/>
        <dbReference type="ChEBI" id="CHEBI:15378"/>
        <dbReference type="ChEBI" id="CHEBI:16526"/>
        <dbReference type="ChEBI" id="CHEBI:59458"/>
        <dbReference type="ChEBI" id="CHEBI:61723"/>
        <dbReference type="EC" id="4.1.1.36"/>
    </reaction>
</comment>
<dbReference type="GO" id="GO:0015941">
    <property type="term" value="P:pantothenate catabolic process"/>
    <property type="evidence" value="ECO:0007669"/>
    <property type="project" value="InterPro"/>
</dbReference>